<evidence type="ECO:0000256" key="1">
    <source>
        <dbReference type="ARBA" id="ARBA00008559"/>
    </source>
</evidence>
<sequence>MSTSSFELVNAELSHDEMVDISECIQHHFKVYLNALEGAEGAQPHDLHQMLLTACEKPLLELVMEKTKGNQSLASEWLGINRATLRKKLLAYDLEAKK</sequence>
<feature type="domain" description="DNA binding HTH" evidence="4">
    <location>
        <begin position="55"/>
        <end position="92"/>
    </location>
</feature>
<dbReference type="PANTHER" id="PTHR47918:SF1">
    <property type="entry name" value="DNA-BINDING PROTEIN FIS"/>
    <property type="match status" value="1"/>
</dbReference>
<dbReference type="PIRSF" id="PIRSF002097">
    <property type="entry name" value="DNA-binding_Fis"/>
    <property type="match status" value="1"/>
</dbReference>
<keyword evidence="2 5" id="KW-0238">DNA-binding</keyword>
<protein>
    <recommendedName>
        <fullName evidence="3">Putative Fis-like DNA-binding protein</fullName>
    </recommendedName>
</protein>
<dbReference type="RefSeq" id="WP_425459566.1">
    <property type="nucleotide sequence ID" value="NZ_SNZE01000015.1"/>
</dbReference>
<dbReference type="Gene3D" id="1.10.10.60">
    <property type="entry name" value="Homeodomain-like"/>
    <property type="match status" value="1"/>
</dbReference>
<evidence type="ECO:0000256" key="3">
    <source>
        <dbReference type="ARBA" id="ARBA00029540"/>
    </source>
</evidence>
<dbReference type="InterPro" id="IPR005412">
    <property type="entry name" value="Fis_DNA-bd"/>
</dbReference>
<dbReference type="Pfam" id="PF02954">
    <property type="entry name" value="HTH_8"/>
    <property type="match status" value="1"/>
</dbReference>
<evidence type="ECO:0000256" key="2">
    <source>
        <dbReference type="ARBA" id="ARBA00023125"/>
    </source>
</evidence>
<evidence type="ECO:0000313" key="6">
    <source>
        <dbReference type="Proteomes" id="UP000294480"/>
    </source>
</evidence>
<dbReference type="GO" id="GO:0043565">
    <property type="term" value="F:sequence-specific DNA binding"/>
    <property type="evidence" value="ECO:0007669"/>
    <property type="project" value="InterPro"/>
</dbReference>
<dbReference type="GO" id="GO:0006355">
    <property type="term" value="P:regulation of DNA-templated transcription"/>
    <property type="evidence" value="ECO:0007669"/>
    <property type="project" value="InterPro"/>
</dbReference>
<dbReference type="AlphaFoldDB" id="A0A4R6Y3F0"/>
<gene>
    <name evidence="5" type="ORF">DFR44_1152</name>
</gene>
<name>A0A4R6Y3F0_9BURK</name>
<dbReference type="InterPro" id="IPR009057">
    <property type="entry name" value="Homeodomain-like_sf"/>
</dbReference>
<dbReference type="PRINTS" id="PR01590">
    <property type="entry name" value="HTHFIS"/>
</dbReference>
<comment type="similarity">
    <text evidence="1">Belongs to the transcriptional regulatory Fis family.</text>
</comment>
<evidence type="ECO:0000313" key="5">
    <source>
        <dbReference type="EMBL" id="TDR30888.1"/>
    </source>
</evidence>
<dbReference type="Proteomes" id="UP000294480">
    <property type="component" value="Unassembled WGS sequence"/>
</dbReference>
<dbReference type="InterPro" id="IPR002197">
    <property type="entry name" value="HTH_Fis"/>
</dbReference>
<dbReference type="PANTHER" id="PTHR47918">
    <property type="entry name" value="DNA-BINDING PROTEIN FIS"/>
    <property type="match status" value="1"/>
</dbReference>
<dbReference type="InterPro" id="IPR050207">
    <property type="entry name" value="Trans_regulatory_Fis"/>
</dbReference>
<proteinExistence type="inferred from homology"/>
<reference evidence="5 6" key="1">
    <citation type="submission" date="2019-03" db="EMBL/GenBank/DDBJ databases">
        <title>Genomic Encyclopedia of Type Strains, Phase IV (KMG-IV): sequencing the most valuable type-strain genomes for metagenomic binning, comparative biology and taxonomic classification.</title>
        <authorList>
            <person name="Goeker M."/>
        </authorList>
    </citation>
    <scope>NUCLEOTIDE SEQUENCE [LARGE SCALE GENOMIC DNA]</scope>
    <source>
        <strain evidence="5 6">DSM 102852</strain>
    </source>
</reference>
<evidence type="ECO:0000259" key="4">
    <source>
        <dbReference type="Pfam" id="PF02954"/>
    </source>
</evidence>
<dbReference type="EMBL" id="SNZE01000015">
    <property type="protein sequence ID" value="TDR30888.1"/>
    <property type="molecule type" value="Genomic_DNA"/>
</dbReference>
<accession>A0A4R6Y3F0</accession>
<dbReference type="SUPFAM" id="SSF46689">
    <property type="entry name" value="Homeodomain-like"/>
    <property type="match status" value="1"/>
</dbReference>
<comment type="caution">
    <text evidence="5">The sequence shown here is derived from an EMBL/GenBank/DDBJ whole genome shotgun (WGS) entry which is preliminary data.</text>
</comment>
<keyword evidence="6" id="KW-1185">Reference proteome</keyword>
<organism evidence="5 6">
    <name type="scientific">Hydromonas duriensis</name>
    <dbReference type="NCBI Taxonomy" id="1527608"/>
    <lineage>
        <taxon>Bacteria</taxon>
        <taxon>Pseudomonadati</taxon>
        <taxon>Pseudomonadota</taxon>
        <taxon>Betaproteobacteria</taxon>
        <taxon>Burkholderiales</taxon>
        <taxon>Burkholderiaceae</taxon>
        <taxon>Hydromonas</taxon>
    </lineage>
</organism>